<protein>
    <submittedName>
        <fullName evidence="1">Uncharacterized protein</fullName>
    </submittedName>
</protein>
<dbReference type="EMBL" id="MU117967">
    <property type="protein sequence ID" value="KAF9652665.1"/>
    <property type="molecule type" value="Genomic_DNA"/>
</dbReference>
<organism evidence="1 2">
    <name type="scientific">Thelephora ganbajun</name>
    <name type="common">Ganba fungus</name>
    <dbReference type="NCBI Taxonomy" id="370292"/>
    <lineage>
        <taxon>Eukaryota</taxon>
        <taxon>Fungi</taxon>
        <taxon>Dikarya</taxon>
        <taxon>Basidiomycota</taxon>
        <taxon>Agaricomycotina</taxon>
        <taxon>Agaricomycetes</taxon>
        <taxon>Thelephorales</taxon>
        <taxon>Thelephoraceae</taxon>
        <taxon>Thelephora</taxon>
    </lineage>
</organism>
<accession>A0ACB6ZTC4</accession>
<proteinExistence type="predicted"/>
<reference evidence="1" key="1">
    <citation type="submission" date="2019-10" db="EMBL/GenBank/DDBJ databases">
        <authorList>
            <consortium name="DOE Joint Genome Institute"/>
            <person name="Kuo A."/>
            <person name="Miyauchi S."/>
            <person name="Kiss E."/>
            <person name="Drula E."/>
            <person name="Kohler A."/>
            <person name="Sanchez-Garcia M."/>
            <person name="Andreopoulos B."/>
            <person name="Barry K.W."/>
            <person name="Bonito G."/>
            <person name="Buee M."/>
            <person name="Carver A."/>
            <person name="Chen C."/>
            <person name="Cichocki N."/>
            <person name="Clum A."/>
            <person name="Culley D."/>
            <person name="Crous P.W."/>
            <person name="Fauchery L."/>
            <person name="Girlanda M."/>
            <person name="Hayes R."/>
            <person name="Keri Z."/>
            <person name="Labutti K."/>
            <person name="Lipzen A."/>
            <person name="Lombard V."/>
            <person name="Magnuson J."/>
            <person name="Maillard F."/>
            <person name="Morin E."/>
            <person name="Murat C."/>
            <person name="Nolan M."/>
            <person name="Ohm R."/>
            <person name="Pangilinan J."/>
            <person name="Pereira M."/>
            <person name="Perotto S."/>
            <person name="Peter M."/>
            <person name="Riley R."/>
            <person name="Sitrit Y."/>
            <person name="Stielow B."/>
            <person name="Szollosi G."/>
            <person name="Zifcakova L."/>
            <person name="Stursova M."/>
            <person name="Spatafora J.W."/>
            <person name="Tedersoo L."/>
            <person name="Vaario L.-M."/>
            <person name="Yamada A."/>
            <person name="Yan M."/>
            <person name="Wang P."/>
            <person name="Xu J."/>
            <person name="Bruns T."/>
            <person name="Baldrian P."/>
            <person name="Vilgalys R."/>
            <person name="Henrissat B."/>
            <person name="Grigoriev I.V."/>
            <person name="Hibbett D."/>
            <person name="Nagy L.G."/>
            <person name="Martin F.M."/>
        </authorList>
    </citation>
    <scope>NUCLEOTIDE SEQUENCE</scope>
    <source>
        <strain evidence="1">P2</strain>
    </source>
</reference>
<comment type="caution">
    <text evidence="1">The sequence shown here is derived from an EMBL/GenBank/DDBJ whole genome shotgun (WGS) entry which is preliminary data.</text>
</comment>
<evidence type="ECO:0000313" key="1">
    <source>
        <dbReference type="EMBL" id="KAF9652665.1"/>
    </source>
</evidence>
<dbReference type="Proteomes" id="UP000886501">
    <property type="component" value="Unassembled WGS sequence"/>
</dbReference>
<gene>
    <name evidence="1" type="ORF">BDM02DRAFT_3126133</name>
</gene>
<name>A0ACB6ZTC4_THEGA</name>
<evidence type="ECO:0000313" key="2">
    <source>
        <dbReference type="Proteomes" id="UP000886501"/>
    </source>
</evidence>
<keyword evidence="2" id="KW-1185">Reference proteome</keyword>
<sequence>MTPEREDEMQESFQIRHDKTRSRFRLDSDFPDRTSSAPAGTVGVTSDDRDLMFVVQEEETSADSIADLFHIPLRTSRVHAVNCAKSENDHPSPLLPTLVVGTEEDGKLEPPYPSPPPEKNNANGPGQSTQMQYKPQFSQTRFQTKTSQQIEQDK</sequence>
<reference evidence="1" key="2">
    <citation type="journal article" date="2020" name="Nat. Commun.">
        <title>Large-scale genome sequencing of mycorrhizal fungi provides insights into the early evolution of symbiotic traits.</title>
        <authorList>
            <person name="Miyauchi S."/>
            <person name="Kiss E."/>
            <person name="Kuo A."/>
            <person name="Drula E."/>
            <person name="Kohler A."/>
            <person name="Sanchez-Garcia M."/>
            <person name="Morin E."/>
            <person name="Andreopoulos B."/>
            <person name="Barry K.W."/>
            <person name="Bonito G."/>
            <person name="Buee M."/>
            <person name="Carver A."/>
            <person name="Chen C."/>
            <person name="Cichocki N."/>
            <person name="Clum A."/>
            <person name="Culley D."/>
            <person name="Crous P.W."/>
            <person name="Fauchery L."/>
            <person name="Girlanda M."/>
            <person name="Hayes R.D."/>
            <person name="Keri Z."/>
            <person name="LaButti K."/>
            <person name="Lipzen A."/>
            <person name="Lombard V."/>
            <person name="Magnuson J."/>
            <person name="Maillard F."/>
            <person name="Murat C."/>
            <person name="Nolan M."/>
            <person name="Ohm R.A."/>
            <person name="Pangilinan J."/>
            <person name="Pereira M.F."/>
            <person name="Perotto S."/>
            <person name="Peter M."/>
            <person name="Pfister S."/>
            <person name="Riley R."/>
            <person name="Sitrit Y."/>
            <person name="Stielow J.B."/>
            <person name="Szollosi G."/>
            <person name="Zifcakova L."/>
            <person name="Stursova M."/>
            <person name="Spatafora J.W."/>
            <person name="Tedersoo L."/>
            <person name="Vaario L.M."/>
            <person name="Yamada A."/>
            <person name="Yan M."/>
            <person name="Wang P."/>
            <person name="Xu J."/>
            <person name="Bruns T."/>
            <person name="Baldrian P."/>
            <person name="Vilgalys R."/>
            <person name="Dunand C."/>
            <person name="Henrissat B."/>
            <person name="Grigoriev I.V."/>
            <person name="Hibbett D."/>
            <person name="Nagy L.G."/>
            <person name="Martin F.M."/>
        </authorList>
    </citation>
    <scope>NUCLEOTIDE SEQUENCE</scope>
    <source>
        <strain evidence="1">P2</strain>
    </source>
</reference>